<gene>
    <name evidence="1" type="ORF">F4559_003147</name>
</gene>
<dbReference type="Proteomes" id="UP000542674">
    <property type="component" value="Unassembled WGS sequence"/>
</dbReference>
<sequence length="277" mass="29399">MRKLVLVVAVVVAAIAYLGVEPTSGAFNAKVTNSNNTVTSLAHTCTAVALADNPTRFYELNETTGTVAYDGSPTAANGTYQGGRQVQDAVEYPCLRETQPYAVLDNTHYVSTTGTITLSASTSSSHEAWFRTHDDLGGVISGIGDLATGASTKKDNMILLTSNGTIAFVTNNPSPYEIVTPFAYNDGAWHHVVGVHDATYGIRLYLDGQLIVQLAGAHPQSMTGYMRIGYDNTSGYANGFGSNQTTAHFRGNLAFMAYYPYALSAARISAHYAAGGQ</sequence>
<organism evidence="1 2">
    <name type="scientific">Saccharothrix violaceirubra</name>
    <dbReference type="NCBI Taxonomy" id="413306"/>
    <lineage>
        <taxon>Bacteria</taxon>
        <taxon>Bacillati</taxon>
        <taxon>Actinomycetota</taxon>
        <taxon>Actinomycetes</taxon>
        <taxon>Pseudonocardiales</taxon>
        <taxon>Pseudonocardiaceae</taxon>
        <taxon>Saccharothrix</taxon>
    </lineage>
</organism>
<proteinExistence type="predicted"/>
<dbReference type="Pfam" id="PF13385">
    <property type="entry name" value="Laminin_G_3"/>
    <property type="match status" value="1"/>
</dbReference>
<dbReference type="Gene3D" id="2.60.120.200">
    <property type="match status" value="1"/>
</dbReference>
<dbReference type="RefSeq" id="WP_184669473.1">
    <property type="nucleotide sequence ID" value="NZ_BAABAI010000038.1"/>
</dbReference>
<dbReference type="EMBL" id="JACHJS010000001">
    <property type="protein sequence ID" value="MBB4965788.1"/>
    <property type="molecule type" value="Genomic_DNA"/>
</dbReference>
<dbReference type="InterPro" id="IPR013320">
    <property type="entry name" value="ConA-like_dom_sf"/>
</dbReference>
<keyword evidence="2" id="KW-1185">Reference proteome</keyword>
<protein>
    <recommendedName>
        <fullName evidence="3">Concanavalin A-like lectin/glucanase superfamily protein</fullName>
    </recommendedName>
</protein>
<evidence type="ECO:0000313" key="2">
    <source>
        <dbReference type="Proteomes" id="UP000542674"/>
    </source>
</evidence>
<dbReference type="SUPFAM" id="SSF49899">
    <property type="entry name" value="Concanavalin A-like lectins/glucanases"/>
    <property type="match status" value="1"/>
</dbReference>
<dbReference type="AlphaFoldDB" id="A0A7W7T3A2"/>
<name>A0A7W7T3A2_9PSEU</name>
<comment type="caution">
    <text evidence="1">The sequence shown here is derived from an EMBL/GenBank/DDBJ whole genome shotgun (WGS) entry which is preliminary data.</text>
</comment>
<evidence type="ECO:0008006" key="3">
    <source>
        <dbReference type="Google" id="ProtNLM"/>
    </source>
</evidence>
<reference evidence="1 2" key="1">
    <citation type="submission" date="2020-08" db="EMBL/GenBank/DDBJ databases">
        <title>Sequencing the genomes of 1000 actinobacteria strains.</title>
        <authorList>
            <person name="Klenk H.-P."/>
        </authorList>
    </citation>
    <scope>NUCLEOTIDE SEQUENCE [LARGE SCALE GENOMIC DNA]</scope>
    <source>
        <strain evidence="1 2">DSM 45084</strain>
    </source>
</reference>
<evidence type="ECO:0000313" key="1">
    <source>
        <dbReference type="EMBL" id="MBB4965788.1"/>
    </source>
</evidence>
<accession>A0A7W7T3A2</accession>